<feature type="transmembrane region" description="Helical" evidence="2">
    <location>
        <begin position="139"/>
        <end position="161"/>
    </location>
</feature>
<feature type="transmembrane region" description="Helical" evidence="2">
    <location>
        <begin position="35"/>
        <end position="56"/>
    </location>
</feature>
<dbReference type="InterPro" id="IPR009339">
    <property type="entry name" value="DUF998"/>
</dbReference>
<keyword evidence="4" id="KW-1185">Reference proteome</keyword>
<name>A0ABV5CMD6_9ACTN</name>
<evidence type="ECO:0000256" key="1">
    <source>
        <dbReference type="SAM" id="MobiDB-lite"/>
    </source>
</evidence>
<keyword evidence="2" id="KW-0472">Membrane</keyword>
<keyword evidence="2" id="KW-0812">Transmembrane</keyword>
<gene>
    <name evidence="3" type="ORF">AAFH96_07215</name>
</gene>
<dbReference type="Pfam" id="PF06197">
    <property type="entry name" value="DUF998"/>
    <property type="match status" value="1"/>
</dbReference>
<dbReference type="RefSeq" id="WP_375733576.1">
    <property type="nucleotide sequence ID" value="NZ_JBCGDC010000014.1"/>
</dbReference>
<feature type="transmembrane region" description="Helical" evidence="2">
    <location>
        <begin position="108"/>
        <end position="127"/>
    </location>
</feature>
<accession>A0ABV5CMD6</accession>
<dbReference type="EMBL" id="JBCGDC010000014">
    <property type="protein sequence ID" value="MFB6392899.1"/>
    <property type="molecule type" value="Genomic_DNA"/>
</dbReference>
<keyword evidence="2" id="KW-1133">Transmembrane helix</keyword>
<feature type="transmembrane region" description="Helical" evidence="2">
    <location>
        <begin position="200"/>
        <end position="219"/>
    </location>
</feature>
<feature type="region of interest" description="Disordered" evidence="1">
    <location>
        <begin position="1"/>
        <end position="29"/>
    </location>
</feature>
<proteinExistence type="predicted"/>
<evidence type="ECO:0000256" key="2">
    <source>
        <dbReference type="SAM" id="Phobius"/>
    </source>
</evidence>
<evidence type="ECO:0000313" key="4">
    <source>
        <dbReference type="Proteomes" id="UP001582793"/>
    </source>
</evidence>
<comment type="caution">
    <text evidence="3">The sequence shown here is derived from an EMBL/GenBank/DDBJ whole genome shotgun (WGS) entry which is preliminary data.</text>
</comment>
<dbReference type="Proteomes" id="UP001582793">
    <property type="component" value="Unassembled WGS sequence"/>
</dbReference>
<feature type="transmembrane region" description="Helical" evidence="2">
    <location>
        <begin position="173"/>
        <end position="194"/>
    </location>
</feature>
<sequence length="232" mass="23191">MTTGSGLLADTRPPVTVDAPAGQRPGGPSTPAPGWYRYALGAVTVALVAGLALHAVDGVHPLHQMLSETVASPTGVLLLGVAAAALVTAAACLGIGIRRAGLRRSGPLTLLLALWAAGLVALAVFPMDLSGEPTTYAGVLHRYGAAVAVAVPPLLGLVVAGAGRDDDARQLRAAAVVTAVAGVGFAAAHGPTILLDADSLPYIGLLERILLALVLVVLVRVARVLRDAGTGP</sequence>
<reference evidence="3 4" key="1">
    <citation type="submission" date="2024-04" db="EMBL/GenBank/DDBJ databases">
        <title>Polymorphospora sp. isolated from Baiyangdian Lake in Xiong'an New Area.</title>
        <authorList>
            <person name="Zhang X."/>
            <person name="Liu J."/>
        </authorList>
    </citation>
    <scope>NUCLEOTIDE SEQUENCE [LARGE SCALE GENOMIC DNA]</scope>
    <source>
        <strain evidence="3 4">2-325</strain>
    </source>
</reference>
<feature type="transmembrane region" description="Helical" evidence="2">
    <location>
        <begin position="76"/>
        <end position="96"/>
    </location>
</feature>
<evidence type="ECO:0000313" key="3">
    <source>
        <dbReference type="EMBL" id="MFB6392899.1"/>
    </source>
</evidence>
<protein>
    <submittedName>
        <fullName evidence="3">DUF998 domain-containing protein</fullName>
    </submittedName>
</protein>
<organism evidence="3 4">
    <name type="scientific">Polymorphospora lycopeni</name>
    <dbReference type="NCBI Taxonomy" id="3140240"/>
    <lineage>
        <taxon>Bacteria</taxon>
        <taxon>Bacillati</taxon>
        <taxon>Actinomycetota</taxon>
        <taxon>Actinomycetes</taxon>
        <taxon>Micromonosporales</taxon>
        <taxon>Micromonosporaceae</taxon>
        <taxon>Polymorphospora</taxon>
    </lineage>
</organism>